<dbReference type="GO" id="GO:0004722">
    <property type="term" value="F:protein serine/threonine phosphatase activity"/>
    <property type="evidence" value="ECO:0007669"/>
    <property type="project" value="UniProtKB-EC"/>
</dbReference>
<accession>A0A3N1HLD5</accession>
<dbReference type="Pfam" id="PF07228">
    <property type="entry name" value="SpoIIE"/>
    <property type="match status" value="1"/>
</dbReference>
<evidence type="ECO:0000256" key="12">
    <source>
        <dbReference type="ARBA" id="ARBA00047761"/>
    </source>
</evidence>
<dbReference type="InterPro" id="IPR001932">
    <property type="entry name" value="PPM-type_phosphatase-like_dom"/>
</dbReference>
<dbReference type="EC" id="3.1.3.16" evidence="1"/>
<dbReference type="SUPFAM" id="SSF55781">
    <property type="entry name" value="GAF domain-like"/>
    <property type="match status" value="2"/>
</dbReference>
<keyword evidence="7" id="KW-0378">Hydrolase</keyword>
<dbReference type="InterPro" id="IPR052016">
    <property type="entry name" value="Bact_Sigma-Reg"/>
</dbReference>
<keyword evidence="18" id="KW-1185">Reference proteome</keyword>
<evidence type="ECO:0000256" key="4">
    <source>
        <dbReference type="ARBA" id="ARBA00022723"/>
    </source>
</evidence>
<keyword evidence="6" id="KW-0418">Kinase</keyword>
<dbReference type="AlphaFoldDB" id="A0A3N1HLD5"/>
<dbReference type="SMART" id="SM00331">
    <property type="entry name" value="PP2C_SIG"/>
    <property type="match status" value="1"/>
</dbReference>
<dbReference type="Pfam" id="PF01590">
    <property type="entry name" value="GAF"/>
    <property type="match status" value="2"/>
</dbReference>
<evidence type="ECO:0000256" key="15">
    <source>
        <dbReference type="ARBA" id="ARBA00081350"/>
    </source>
</evidence>
<dbReference type="GO" id="GO:0016301">
    <property type="term" value="F:kinase activity"/>
    <property type="evidence" value="ECO:0007669"/>
    <property type="project" value="UniProtKB-KW"/>
</dbReference>
<comment type="caution">
    <text evidence="17">The sequence shown here is derived from an EMBL/GenBank/DDBJ whole genome shotgun (WGS) entry which is preliminary data.</text>
</comment>
<dbReference type="PROSITE" id="PS51746">
    <property type="entry name" value="PPM_2"/>
    <property type="match status" value="1"/>
</dbReference>
<evidence type="ECO:0000256" key="5">
    <source>
        <dbReference type="ARBA" id="ARBA00022741"/>
    </source>
</evidence>
<gene>
    <name evidence="17" type="ORF">EDC03_1931</name>
</gene>
<keyword evidence="9" id="KW-0460">Magnesium</keyword>
<sequence length="623" mass="63839">MAVPGAEAAPGAPGEGTWGLLDTSAALATARSRPDVVRLLLVAGRRLAGASAAGVVLLPEPRPDSTAAPGAGALRWTDAAPAGPGTPVDDADRLPEVVAARTGRVVAAVSPHGVARRFPGLAAEGVAAAAAMPLRCHGTVVGALGLRWAGAAGPEAGPLLEALASMAGQALDRLAAEAERAAVLAEVRGARDRLAVLAEVGRVLAPTAPARPTADVTEEEGAEWAERAVGALAGAVVPTLADWSVLLLVDEAGRWRPSGAAHRDAGRTAEVVALARLLGSGPAPGPRVGESLAALRANVTDQVTDAEIDATLPDPRTAAAFRALHPGAGMVLPLVVRGRAVGTLTLVREPASGPFSAAEVEAATEVARRAGIAVDAAVLFRAQKRLAEGLQRSLLTPPPRLPGLDVAVRYEPASRRAEVGGDWYDVLVQPSGSPLVVIGDVMGHDVEAAAGMGQLRGLLRGIAYTTDEPPDEVLRRTDEAMHGLGLGTTATAVVARLDELPGGGRRLVWSNAGHPPPVVLGADGTARIASGDHDLLLGVDHGSERTPQSLRLVRGDVLVLATDGLVERRDQDVDTGMARLVQVLSEQPPEVRRSAQRLCDAVLEGCAPAVREDDVALVAVRVR</sequence>
<keyword evidence="4" id="KW-0479">Metal-binding</keyword>
<keyword evidence="3" id="KW-0808">Transferase</keyword>
<evidence type="ECO:0000256" key="3">
    <source>
        <dbReference type="ARBA" id="ARBA00022679"/>
    </source>
</evidence>
<dbReference type="FunFam" id="3.60.40.10:FF:000005">
    <property type="entry name" value="Serine/threonine protein phosphatase"/>
    <property type="match status" value="1"/>
</dbReference>
<keyword evidence="8" id="KW-0067">ATP-binding</keyword>
<evidence type="ECO:0000256" key="8">
    <source>
        <dbReference type="ARBA" id="ARBA00022840"/>
    </source>
</evidence>
<evidence type="ECO:0000313" key="18">
    <source>
        <dbReference type="Proteomes" id="UP000276232"/>
    </source>
</evidence>
<proteinExistence type="predicted"/>
<keyword evidence="11" id="KW-0464">Manganese</keyword>
<dbReference type="SMART" id="SM00065">
    <property type="entry name" value="GAF"/>
    <property type="match status" value="2"/>
</dbReference>
<evidence type="ECO:0000256" key="9">
    <source>
        <dbReference type="ARBA" id="ARBA00022842"/>
    </source>
</evidence>
<evidence type="ECO:0000256" key="1">
    <source>
        <dbReference type="ARBA" id="ARBA00013081"/>
    </source>
</evidence>
<feature type="domain" description="PPM-type phosphatase" evidence="16">
    <location>
        <begin position="407"/>
        <end position="622"/>
    </location>
</feature>
<dbReference type="Gene3D" id="3.60.40.10">
    <property type="entry name" value="PPM-type phosphatase domain"/>
    <property type="match status" value="1"/>
</dbReference>
<organism evidence="17 18">
    <name type="scientific">Pseudokineococcus lusitanus</name>
    <dbReference type="NCBI Taxonomy" id="763993"/>
    <lineage>
        <taxon>Bacteria</taxon>
        <taxon>Bacillati</taxon>
        <taxon>Actinomycetota</taxon>
        <taxon>Actinomycetes</taxon>
        <taxon>Kineosporiales</taxon>
        <taxon>Kineosporiaceae</taxon>
        <taxon>Pseudokineococcus</taxon>
    </lineage>
</organism>
<dbReference type="SUPFAM" id="SSF81606">
    <property type="entry name" value="PP2C-like"/>
    <property type="match status" value="1"/>
</dbReference>
<dbReference type="GO" id="GO:0005524">
    <property type="term" value="F:ATP binding"/>
    <property type="evidence" value="ECO:0007669"/>
    <property type="project" value="UniProtKB-KW"/>
</dbReference>
<evidence type="ECO:0000256" key="14">
    <source>
        <dbReference type="ARBA" id="ARBA00075117"/>
    </source>
</evidence>
<dbReference type="InterPro" id="IPR036457">
    <property type="entry name" value="PPM-type-like_dom_sf"/>
</dbReference>
<comment type="function">
    <text evidence="13">Primarily acts as an independent SigF regulator that is sensitive to the osmosensory signal, mediating the cross talk of PknD with the SigF regulon. Possesses both phosphatase and kinase activities. The kinase domain functions as a classic anti-sigma factor-like kinase to phosphorylate the anti-anti-sigma factor domain at the canonical regulatory site, and the phosphatase domain antagonizes this activity.</text>
</comment>
<dbReference type="PANTHER" id="PTHR43156">
    <property type="entry name" value="STAGE II SPORULATION PROTEIN E-RELATED"/>
    <property type="match status" value="1"/>
</dbReference>
<dbReference type="PANTHER" id="PTHR43156:SF2">
    <property type="entry name" value="STAGE II SPORULATION PROTEIN E"/>
    <property type="match status" value="1"/>
</dbReference>
<keyword evidence="2" id="KW-0597">Phosphoprotein</keyword>
<dbReference type="Gene3D" id="3.30.450.40">
    <property type="match status" value="2"/>
</dbReference>
<protein>
    <recommendedName>
        <fullName evidence="1">protein-serine/threonine phosphatase</fullName>
        <ecNumber evidence="1">3.1.3.16</ecNumber>
    </recommendedName>
    <alternativeName>
        <fullName evidence="15">Protein-serine/threonine phosphatase</fullName>
    </alternativeName>
    <alternativeName>
        <fullName evidence="14">Serine/threonine-protein kinase</fullName>
    </alternativeName>
</protein>
<evidence type="ECO:0000313" key="17">
    <source>
        <dbReference type="EMBL" id="ROP43328.1"/>
    </source>
</evidence>
<comment type="catalytic activity">
    <reaction evidence="12">
        <text>O-phospho-L-seryl-[protein] + H2O = L-seryl-[protein] + phosphate</text>
        <dbReference type="Rhea" id="RHEA:20629"/>
        <dbReference type="Rhea" id="RHEA-COMP:9863"/>
        <dbReference type="Rhea" id="RHEA-COMP:11604"/>
        <dbReference type="ChEBI" id="CHEBI:15377"/>
        <dbReference type="ChEBI" id="CHEBI:29999"/>
        <dbReference type="ChEBI" id="CHEBI:43474"/>
        <dbReference type="ChEBI" id="CHEBI:83421"/>
        <dbReference type="EC" id="3.1.3.16"/>
    </reaction>
</comment>
<evidence type="ECO:0000256" key="11">
    <source>
        <dbReference type="ARBA" id="ARBA00023211"/>
    </source>
</evidence>
<name>A0A3N1HLD5_9ACTN</name>
<dbReference type="InterPro" id="IPR003018">
    <property type="entry name" value="GAF"/>
</dbReference>
<evidence type="ECO:0000256" key="10">
    <source>
        <dbReference type="ARBA" id="ARBA00022912"/>
    </source>
</evidence>
<dbReference type="Proteomes" id="UP000276232">
    <property type="component" value="Unassembled WGS sequence"/>
</dbReference>
<keyword evidence="10" id="KW-0904">Protein phosphatase</keyword>
<evidence type="ECO:0000256" key="13">
    <source>
        <dbReference type="ARBA" id="ARBA00056274"/>
    </source>
</evidence>
<reference evidence="17 18" key="1">
    <citation type="journal article" date="2015" name="Stand. Genomic Sci.">
        <title>Genomic Encyclopedia of Bacterial and Archaeal Type Strains, Phase III: the genomes of soil and plant-associated and newly described type strains.</title>
        <authorList>
            <person name="Whitman W.B."/>
            <person name="Woyke T."/>
            <person name="Klenk H.P."/>
            <person name="Zhou Y."/>
            <person name="Lilburn T.G."/>
            <person name="Beck B.J."/>
            <person name="De Vos P."/>
            <person name="Vandamme P."/>
            <person name="Eisen J.A."/>
            <person name="Garrity G."/>
            <person name="Hugenholtz P."/>
            <person name="Kyrpides N.C."/>
        </authorList>
    </citation>
    <scope>NUCLEOTIDE SEQUENCE [LARGE SCALE GENOMIC DNA]</scope>
    <source>
        <strain evidence="17 18">CECT 7306</strain>
    </source>
</reference>
<dbReference type="GO" id="GO:0046872">
    <property type="term" value="F:metal ion binding"/>
    <property type="evidence" value="ECO:0007669"/>
    <property type="project" value="UniProtKB-KW"/>
</dbReference>
<dbReference type="InParanoid" id="A0A3N1HLD5"/>
<dbReference type="EMBL" id="RJKN01000004">
    <property type="protein sequence ID" value="ROP43328.1"/>
    <property type="molecule type" value="Genomic_DNA"/>
</dbReference>
<dbReference type="FunCoup" id="A0A3N1HLD5">
    <property type="interactions" value="1"/>
</dbReference>
<evidence type="ECO:0000256" key="2">
    <source>
        <dbReference type="ARBA" id="ARBA00022553"/>
    </source>
</evidence>
<dbReference type="InterPro" id="IPR029016">
    <property type="entry name" value="GAF-like_dom_sf"/>
</dbReference>
<keyword evidence="5" id="KW-0547">Nucleotide-binding</keyword>
<evidence type="ECO:0000259" key="16">
    <source>
        <dbReference type="PROSITE" id="PS51746"/>
    </source>
</evidence>
<evidence type="ECO:0000256" key="6">
    <source>
        <dbReference type="ARBA" id="ARBA00022777"/>
    </source>
</evidence>
<evidence type="ECO:0000256" key="7">
    <source>
        <dbReference type="ARBA" id="ARBA00022801"/>
    </source>
</evidence>